<dbReference type="RefSeq" id="XP_028153643.1">
    <property type="nucleotide sequence ID" value="XM_028297842.1"/>
</dbReference>
<reference evidence="2 3" key="1">
    <citation type="submission" date="2025-04" db="UniProtKB">
        <authorList>
            <consortium name="RefSeq"/>
        </authorList>
    </citation>
    <scope>IDENTIFICATION</scope>
    <source>
        <tissue evidence="2 3">Whole insect</tissue>
    </source>
</reference>
<sequence length="230" mass="26220">MDLKLPSPICFDQNVAKSYEKFKQQFDLYLLAAGLEEKSDERKVALFLTAAGEEALDVYNTLNLSEADKKDYKKVTEAFDQYCKPRSNVTYHRFKFFSCSQAESESFGNFLKDLKVMAKSCNFDTQEESLIKDRIGLGIRDPNMQEKLLSKDNLDLKTAEEMCRSSEATKIQARSLQGQETVDAVIKKKPSSEGRKQSNEAVGRQEFNKSGKESYDSFRCGLNQCLWKGM</sequence>
<evidence type="ECO:0000313" key="2">
    <source>
        <dbReference type="RefSeq" id="XP_028153643.1"/>
    </source>
</evidence>
<dbReference type="PANTHER" id="PTHR33198:SF20">
    <property type="entry name" value="RETROTRANSPOSON GAG DOMAIN-CONTAINING PROTEIN"/>
    <property type="match status" value="1"/>
</dbReference>
<evidence type="ECO:0000313" key="4">
    <source>
        <dbReference type="RefSeq" id="XP_028153645.1"/>
    </source>
</evidence>
<evidence type="ECO:0000256" key="1">
    <source>
        <dbReference type="SAM" id="MobiDB-lite"/>
    </source>
</evidence>
<name>A0A6P7GVV2_DIAVI</name>
<protein>
    <submittedName>
        <fullName evidence="2 4">Uncharacterized protein LOC114347108 isoform X1</fullName>
    </submittedName>
    <submittedName>
        <fullName evidence="3">Uncharacterized protein LOC114347108 isoform X2</fullName>
    </submittedName>
</protein>
<proteinExistence type="predicted"/>
<feature type="compositionally biased region" description="Basic and acidic residues" evidence="1">
    <location>
        <begin position="206"/>
        <end position="215"/>
    </location>
</feature>
<dbReference type="AlphaFoldDB" id="A0A6P7GVV2"/>
<dbReference type="PANTHER" id="PTHR33198">
    <property type="entry name" value="ANK_REP_REGION DOMAIN-CONTAINING PROTEIN-RELATED"/>
    <property type="match status" value="1"/>
</dbReference>
<evidence type="ECO:0000313" key="3">
    <source>
        <dbReference type="RefSeq" id="XP_028153644.1"/>
    </source>
</evidence>
<dbReference type="RefSeq" id="XP_028153644.1">
    <property type="nucleotide sequence ID" value="XM_028297843.1"/>
</dbReference>
<feature type="region of interest" description="Disordered" evidence="1">
    <location>
        <begin position="181"/>
        <end position="215"/>
    </location>
</feature>
<dbReference type="RefSeq" id="XP_028153645.1">
    <property type="nucleotide sequence ID" value="XM_028297844.1"/>
</dbReference>
<accession>A0A6P7GVV2</accession>
<organism evidence="3">
    <name type="scientific">Diabrotica virgifera virgifera</name>
    <name type="common">western corn rootworm</name>
    <dbReference type="NCBI Taxonomy" id="50390"/>
    <lineage>
        <taxon>Eukaryota</taxon>
        <taxon>Metazoa</taxon>
        <taxon>Ecdysozoa</taxon>
        <taxon>Arthropoda</taxon>
        <taxon>Hexapoda</taxon>
        <taxon>Insecta</taxon>
        <taxon>Pterygota</taxon>
        <taxon>Neoptera</taxon>
        <taxon>Endopterygota</taxon>
        <taxon>Coleoptera</taxon>
        <taxon>Polyphaga</taxon>
        <taxon>Cucujiformia</taxon>
        <taxon>Chrysomeloidea</taxon>
        <taxon>Chrysomelidae</taxon>
        <taxon>Galerucinae</taxon>
        <taxon>Diabroticina</taxon>
        <taxon>Diabroticites</taxon>
        <taxon>Diabrotica</taxon>
    </lineage>
</organism>
<gene>
    <name evidence="2 3 4" type="primary">LOC114347108</name>
</gene>